<dbReference type="GO" id="GO:2001295">
    <property type="term" value="P:malonyl-CoA biosynthetic process"/>
    <property type="evidence" value="ECO:0007669"/>
    <property type="project" value="UniProtKB-UniPathway"/>
</dbReference>
<evidence type="ECO:0000256" key="9">
    <source>
        <dbReference type="ARBA" id="ARBA00023160"/>
    </source>
</evidence>
<evidence type="ECO:0000256" key="6">
    <source>
        <dbReference type="ARBA" id="ARBA00022832"/>
    </source>
</evidence>
<feature type="compositionally biased region" description="Acidic residues" evidence="15">
    <location>
        <begin position="1231"/>
        <end position="1240"/>
    </location>
</feature>
<evidence type="ECO:0000313" key="21">
    <source>
        <dbReference type="EMBL" id="KAF4031233.1"/>
    </source>
</evidence>
<feature type="domain" description="CoA carboxyltransferase C-terminal" evidence="20">
    <location>
        <begin position="1945"/>
        <end position="2264"/>
    </location>
</feature>
<feature type="domain" description="CoA carboxyltransferase N-terminal" evidence="19">
    <location>
        <begin position="1594"/>
        <end position="1939"/>
    </location>
</feature>
<dbReference type="GO" id="GO:0016740">
    <property type="term" value="F:transferase activity"/>
    <property type="evidence" value="ECO:0007669"/>
    <property type="project" value="UniProtKB-KW"/>
</dbReference>
<dbReference type="FunFam" id="3.40.50.20:FF:000005">
    <property type="entry name" value="acetyl-CoA carboxylase isoform X2"/>
    <property type="match status" value="1"/>
</dbReference>
<evidence type="ECO:0000256" key="12">
    <source>
        <dbReference type="ARBA" id="ARBA00048065"/>
    </source>
</evidence>
<feature type="domain" description="ATP-grasp" evidence="17">
    <location>
        <begin position="270"/>
        <end position="468"/>
    </location>
</feature>
<dbReference type="Pfam" id="PF02786">
    <property type="entry name" value="CPSase_L_D2"/>
    <property type="match status" value="1"/>
</dbReference>
<dbReference type="Gene3D" id="3.30.470.20">
    <property type="entry name" value="ATP-grasp fold, B domain"/>
    <property type="match status" value="1"/>
</dbReference>
<dbReference type="Pfam" id="PF00289">
    <property type="entry name" value="Biotin_carb_N"/>
    <property type="match status" value="1"/>
</dbReference>
<dbReference type="PROSITE" id="PS00867">
    <property type="entry name" value="CPSASE_2"/>
    <property type="match status" value="1"/>
</dbReference>
<dbReference type="GO" id="GO:0005524">
    <property type="term" value="F:ATP binding"/>
    <property type="evidence" value="ECO:0007669"/>
    <property type="project" value="UniProtKB-UniRule"/>
</dbReference>
<dbReference type="InterPro" id="IPR011764">
    <property type="entry name" value="Biotin_carboxylation_dom"/>
</dbReference>
<dbReference type="GO" id="GO:0046872">
    <property type="term" value="F:metal ion binding"/>
    <property type="evidence" value="ECO:0007669"/>
    <property type="project" value="InterPro"/>
</dbReference>
<evidence type="ECO:0000256" key="3">
    <source>
        <dbReference type="ARBA" id="ARBA00022516"/>
    </source>
</evidence>
<evidence type="ECO:0000256" key="8">
    <source>
        <dbReference type="ARBA" id="ARBA00023098"/>
    </source>
</evidence>
<sequence length="2383" mass="265214">MHINLVIGQNGARHVQKPFWSDGLSRSRSCRAFHARPPSAANKNEASFLPLSLHLLAMTGHSTTGAAGETTPDTQNMVAEEAPPAADVAAYAETRSDSNPLNYASMEEYVRLQKGTRPITSVLIANNGISAVKAIRSIRSWSYEMFADEHVVTFVVMATPEDLKANAEYIRMAEHVVEVPGGSNNHNYANVSLIIEIAERFNVDAVWAGWGHASENPLLPDTLAQTERKIVFIGPPGKPMRALGDKIGSTIIAQSAKVPTIAWNGDGMEVDYKEHDGIPDEIYNAAMLRDGQHCLDECKRIGFPVMIKASEGGGGKGIRMVHEESQVLSAWEAVRGEIPGSPIFVMKLAPKSRHLEVQLLADTYGNAIALSGRDCSVQRRHQKIVEEGPVLAPTQEVWEKMMRAATRLAQEVEYVNAGTVEYLFSELPEDNGNSFFFLELNPRLQVEHPVTEMITHVNLPAAQLQVAMGIPLHCIPDVRRLYNKDAFETTVIDFDAEKQKPPHGHVIAARITAEDPNAGFQPTSGAIQELNFRSTPDVWGYFSVDSSGQVHEFADSQIGHLFSWSPTREKARKNMVLALKELSIRGDIHTTVEYIVNMMESDDFKYNRISTSWLDERISHHNEVRLQGRPDPLMVVLVGAVCCAYQASNALQEEYVSQIERGQLPHNDMLSQEESLELIYEGIKYNIEACRSGPIQFTLFCNDSYVQVEIRTLSDGGFLVLLNGKSHVAYATKEAQGLRLVVDSHTCVFTKEYDPTRLVTNTAGKLARYLVDDGASLRRGMPYAEIEVMKMYMPLLTPEAGVIRLLKSEGAVLAPGDCIATMELDDPSCVKKSDVFMGKLPSAENTNGSSTKSVHKMRKSLAVLKCVLQGYYAPEDLTQKALVDLFQVLNEPLLPVEEIREAMSSLAGRIPLDVFAKITDKIQTFKKAVAEDPTAAHEFNAAEIADILDEHKKTLDTDRKRSDFEASVVALRDITTKYKHGLASGEEAVLTELINEYFTVETVYANSHNIEDVVMALRQQNSADLNKVFSIARSHKALEAKNKLLLQLLAQMARGTAVTPRKSMKSASFVPLLEKLATFKEKQYSLVALEARQLLIDNKMPSYRDRLSQVEKVLKDYIANGSSTNLAEACANLLDQSQPLFDLLISLLDHEDQKIRELALELYALRVYRSYLIESMETMSFNDIFAKTFQFKSPVVDALAVGVAPAESYDDLASLLRRNSSASSLDLGEQNSEESSEEQEPAEKPLAKPVESYQKISPSFERHGAIARLANLETFQKSFTDVMSLFPLAKKTLSVRKDPLVNVLHVILVDEHSEESKLLEQAEAYLKSVDVDLRAHNIRRVTFSVRPQNIEDISVHNADMALYPNIYTFPGRMNYSEDKILRHMEAPLAYKLELRRLQNYSVTPLASENKNVHLYLAKMKDSDAHIITDRFQRIFVRAVVRQLDHDGSGSRSQYDAYPGPERSLVDALNALEVNLSNPLVKKSSLPTKNNHVYLNILPQAIVDPQYLEGVIRILAYRYAERLEQLGVSTVELKIIARFNSEAPAIPVRLVAENPTGYVVRVQAYVEAAGHDEPIFTSIGDETHGELDGMPVTTPYPVVFPFDKKRQMAKAMSNTVYVYDFLELIEYNLLRQWRKYVQQRTRGGGSKITIPNLLMETRELILDATGKALTETTRLRGQNDIGMVAWLLTLYTPEFQDGREIIIIANDITFKAGSFGTREDTLFDLASKLARSKGIPRFFFSANAGARIGMAESIKALYKVCWKDETNPIKGFEYLYLTPEDYKVASAEGSVNAKLLVTSTGEERYVLNDIVGREIDLGVECLRGSGTIAGETSRAYQDVFTLTYACGRSVGIGAYLVRLGQRTVQNATHSPIILTGYQALNKLMGKDVYTSNDQLGGVKIMHTNGVTHLTAKNHLSGIYSILEWLSFVPAVRRGPLPIRDLTGVDEIERTVDFCPADKSTQYDPRALLAGKVDEATGKWVSGLMDKDSFRETLDGWAKSVIVGRGRLGGIPCGVVVTEVRTSEKVIPADPASPASQENLMQQAGQVWFPDSAHKTATAIKDFKGEDLPLFILANWRGFSGGQRDMFDEVLKFGAAIVDGLVNYEQPVFVYIPPFAELRGGAWAVVDPTINEGIMEMYADPQGRGGVLEPAGLIEIKYRKKQLLQTMHRLDDKLKQLTARLGELSPEEKATEGAKISAEIKTREETLLPIYVQVATEFGDLHDTPGRMKSVGCIRQVVPWSNSRRFFYWRLKRQLAEFTLRRQVVAASAGGPRATTFVGSEQVLKGWFTEAVNGGRVPRQQNVSVSELWSHGDSDVLLWLSSDKEWIASRVAELRQEQMASQVVEIGRKDPKAAVAGILEVLNLLSDKDREEALNALRRGSIFHK</sequence>
<dbReference type="InterPro" id="IPR011054">
    <property type="entry name" value="Rudment_hybrid_motif"/>
</dbReference>
<dbReference type="EMBL" id="WSZM01000597">
    <property type="protein sequence ID" value="KAF4031233.1"/>
    <property type="molecule type" value="Genomic_DNA"/>
</dbReference>
<name>A0A833W5Y1_PHYIN</name>
<dbReference type="InterPro" id="IPR049076">
    <property type="entry name" value="ACCA"/>
</dbReference>
<dbReference type="PANTHER" id="PTHR45728">
    <property type="entry name" value="ACETYL-COA CARBOXYLASE, ISOFORM A"/>
    <property type="match status" value="1"/>
</dbReference>
<dbReference type="Pfam" id="PF21385">
    <property type="entry name" value="ACCA_BT"/>
    <property type="match status" value="1"/>
</dbReference>
<gene>
    <name evidence="21" type="ORF">GN244_ATG16930</name>
</gene>
<dbReference type="InterPro" id="IPR011763">
    <property type="entry name" value="COA_CT_C"/>
</dbReference>
<dbReference type="PANTHER" id="PTHR45728:SF3">
    <property type="entry name" value="ACETYL-COA CARBOXYLASE"/>
    <property type="match status" value="1"/>
</dbReference>
<organism evidence="21 22">
    <name type="scientific">Phytophthora infestans</name>
    <name type="common">Potato late blight agent</name>
    <name type="synonym">Botrytis infestans</name>
    <dbReference type="NCBI Taxonomy" id="4787"/>
    <lineage>
        <taxon>Eukaryota</taxon>
        <taxon>Sar</taxon>
        <taxon>Stramenopiles</taxon>
        <taxon>Oomycota</taxon>
        <taxon>Peronosporomycetes</taxon>
        <taxon>Peronosporales</taxon>
        <taxon>Peronosporaceae</taxon>
        <taxon>Phytophthora</taxon>
    </lineage>
</organism>
<evidence type="ECO:0000256" key="7">
    <source>
        <dbReference type="ARBA" id="ARBA00022840"/>
    </source>
</evidence>
<protein>
    <submittedName>
        <fullName evidence="21">Carboxyl transferase domain</fullName>
    </submittedName>
</protein>
<dbReference type="Pfam" id="PF00364">
    <property type="entry name" value="Biotin_lipoyl"/>
    <property type="match status" value="1"/>
</dbReference>
<feature type="domain" description="Biotin carboxylation" evidence="18">
    <location>
        <begin position="118"/>
        <end position="619"/>
    </location>
</feature>
<keyword evidence="9" id="KW-0275">Fatty acid biosynthesis</keyword>
<evidence type="ECO:0000256" key="4">
    <source>
        <dbReference type="ARBA" id="ARBA00022598"/>
    </source>
</evidence>
<dbReference type="SUPFAM" id="SSF51246">
    <property type="entry name" value="Rudiment single hybrid motif"/>
    <property type="match status" value="1"/>
</dbReference>
<keyword evidence="10" id="KW-0092">Biotin</keyword>
<dbReference type="Gene3D" id="3.90.226.10">
    <property type="entry name" value="2-enoyl-CoA Hydratase, Chain A, domain 1"/>
    <property type="match status" value="2"/>
</dbReference>
<dbReference type="InterPro" id="IPR000089">
    <property type="entry name" value="Biotin_lipoyl"/>
</dbReference>
<reference evidence="21" key="1">
    <citation type="submission" date="2020-04" db="EMBL/GenBank/DDBJ databases">
        <title>Hybrid Assembly of Korean Phytophthora infestans isolates.</title>
        <authorList>
            <person name="Prokchorchik M."/>
            <person name="Lee Y."/>
            <person name="Seo J."/>
            <person name="Cho J.-H."/>
            <person name="Park Y.-E."/>
            <person name="Jang D.-C."/>
            <person name="Im J.-S."/>
            <person name="Choi J.-G."/>
            <person name="Park H.-J."/>
            <person name="Lee G.-B."/>
            <person name="Lee Y.-G."/>
            <person name="Hong S.-Y."/>
            <person name="Cho K."/>
            <person name="Sohn K.H."/>
        </authorList>
    </citation>
    <scope>NUCLEOTIDE SEQUENCE</scope>
    <source>
        <strain evidence="21">KR_1_A1</strain>
    </source>
</reference>
<evidence type="ECO:0000259" key="20">
    <source>
        <dbReference type="PROSITE" id="PS50989"/>
    </source>
</evidence>
<evidence type="ECO:0000256" key="10">
    <source>
        <dbReference type="ARBA" id="ARBA00023267"/>
    </source>
</evidence>
<keyword evidence="5 14" id="KW-0547">Nucleotide-binding</keyword>
<dbReference type="InterPro" id="IPR011053">
    <property type="entry name" value="Single_hybrid_motif"/>
</dbReference>
<dbReference type="InterPro" id="IPR034733">
    <property type="entry name" value="AcCoA_carboxyl_beta"/>
</dbReference>
<dbReference type="Proteomes" id="UP000602510">
    <property type="component" value="Unassembled WGS sequence"/>
</dbReference>
<dbReference type="InterPro" id="IPR013815">
    <property type="entry name" value="ATP_grasp_subdomain_1"/>
</dbReference>
<dbReference type="PROSITE" id="PS00866">
    <property type="entry name" value="CPSASE_1"/>
    <property type="match status" value="1"/>
</dbReference>
<proteinExistence type="predicted"/>
<evidence type="ECO:0000256" key="1">
    <source>
        <dbReference type="ARBA" id="ARBA00001953"/>
    </source>
</evidence>
<keyword evidence="6" id="KW-0276">Fatty acid metabolism</keyword>
<dbReference type="FunFam" id="2.40.460.10:FF:000001">
    <property type="entry name" value="Acetyl-CoA carboxylase 1"/>
    <property type="match status" value="1"/>
</dbReference>
<evidence type="ECO:0000256" key="11">
    <source>
        <dbReference type="ARBA" id="ARBA00023268"/>
    </source>
</evidence>
<dbReference type="InterPro" id="IPR011761">
    <property type="entry name" value="ATP-grasp"/>
</dbReference>
<evidence type="ECO:0000256" key="14">
    <source>
        <dbReference type="PROSITE-ProRule" id="PRU00409"/>
    </source>
</evidence>
<dbReference type="PROSITE" id="PS50975">
    <property type="entry name" value="ATP_GRASP"/>
    <property type="match status" value="1"/>
</dbReference>
<comment type="caution">
    <text evidence="21">The sequence shown here is derived from an EMBL/GenBank/DDBJ whole genome shotgun (WGS) entry which is preliminary data.</text>
</comment>
<evidence type="ECO:0000259" key="17">
    <source>
        <dbReference type="PROSITE" id="PS50975"/>
    </source>
</evidence>
<dbReference type="Gene3D" id="3.30.1490.20">
    <property type="entry name" value="ATP-grasp fold, A domain"/>
    <property type="match status" value="1"/>
</dbReference>
<dbReference type="GO" id="GO:0004075">
    <property type="term" value="F:biotin carboxylase activity"/>
    <property type="evidence" value="ECO:0007669"/>
    <property type="project" value="UniProtKB-EC"/>
</dbReference>
<dbReference type="FunFam" id="3.90.226.10:FF:000010">
    <property type="entry name" value="acetyl-CoA carboxylase isoform X2"/>
    <property type="match status" value="1"/>
</dbReference>
<evidence type="ECO:0000259" key="16">
    <source>
        <dbReference type="PROSITE" id="PS50968"/>
    </source>
</evidence>
<dbReference type="CDD" id="cd06850">
    <property type="entry name" value="biotinyl_domain"/>
    <property type="match status" value="1"/>
</dbReference>
<keyword evidence="8" id="KW-0443">Lipid metabolism</keyword>
<evidence type="ECO:0000256" key="5">
    <source>
        <dbReference type="ARBA" id="ARBA00022741"/>
    </source>
</evidence>
<dbReference type="FunFam" id="2.40.50.100:FF:000005">
    <property type="entry name" value="Acetyl-CoA carboxylase 1"/>
    <property type="match status" value="1"/>
</dbReference>
<evidence type="ECO:0000259" key="18">
    <source>
        <dbReference type="PROSITE" id="PS50979"/>
    </source>
</evidence>
<dbReference type="Gene3D" id="3.90.1770.10">
    <property type="entry name" value="PreATP-grasp domain"/>
    <property type="match status" value="1"/>
</dbReference>
<dbReference type="InterPro" id="IPR005479">
    <property type="entry name" value="CPAse_ATP-bd"/>
</dbReference>
<evidence type="ECO:0000259" key="19">
    <source>
        <dbReference type="PROSITE" id="PS50980"/>
    </source>
</evidence>
<dbReference type="SMART" id="SM00878">
    <property type="entry name" value="Biotin_carb_C"/>
    <property type="match status" value="1"/>
</dbReference>
<dbReference type="PROSITE" id="PS50968">
    <property type="entry name" value="BIOTINYL_LIPOYL"/>
    <property type="match status" value="1"/>
</dbReference>
<feature type="region of interest" description="Disordered" evidence="15">
    <location>
        <begin position="1223"/>
        <end position="1250"/>
    </location>
</feature>
<dbReference type="InterPro" id="IPR011762">
    <property type="entry name" value="COA_CT_N"/>
</dbReference>
<dbReference type="InterPro" id="IPR029045">
    <property type="entry name" value="ClpP/crotonase-like_dom_sf"/>
</dbReference>
<dbReference type="Pfam" id="PF02785">
    <property type="entry name" value="Biotin_carb_C"/>
    <property type="match status" value="1"/>
</dbReference>
<keyword evidence="22" id="KW-1185">Reference proteome</keyword>
<keyword evidence="11" id="KW-0511">Multifunctional enzyme</keyword>
<dbReference type="InterPro" id="IPR016185">
    <property type="entry name" value="PreATP-grasp_dom_sf"/>
</dbReference>
<dbReference type="Pfam" id="PF01039">
    <property type="entry name" value="Carboxyl_trans"/>
    <property type="match status" value="1"/>
</dbReference>
<dbReference type="GO" id="GO:0003989">
    <property type="term" value="F:acetyl-CoA carboxylase activity"/>
    <property type="evidence" value="ECO:0007669"/>
    <property type="project" value="UniProtKB-EC"/>
</dbReference>
<dbReference type="FunFam" id="3.30.1490.20:FF:000003">
    <property type="entry name" value="acetyl-CoA carboxylase isoform X1"/>
    <property type="match status" value="1"/>
</dbReference>
<dbReference type="SUPFAM" id="SSF51230">
    <property type="entry name" value="Single hybrid motif"/>
    <property type="match status" value="1"/>
</dbReference>
<dbReference type="Gene3D" id="2.40.460.10">
    <property type="entry name" value="Biotin dependent carboxylase carboxyltransferase"/>
    <property type="match status" value="1"/>
</dbReference>
<keyword evidence="7 14" id="KW-0067">ATP-binding</keyword>
<dbReference type="InterPro" id="IPR005481">
    <property type="entry name" value="BC-like_N"/>
</dbReference>
<evidence type="ECO:0000313" key="22">
    <source>
        <dbReference type="Proteomes" id="UP000602510"/>
    </source>
</evidence>
<dbReference type="SUPFAM" id="SSF52440">
    <property type="entry name" value="PreATP-grasp domain"/>
    <property type="match status" value="1"/>
</dbReference>
<dbReference type="PROSITE" id="PS50979">
    <property type="entry name" value="BC"/>
    <property type="match status" value="1"/>
</dbReference>
<evidence type="ECO:0000256" key="2">
    <source>
        <dbReference type="ARBA" id="ARBA00004956"/>
    </source>
</evidence>
<comment type="catalytic activity">
    <reaction evidence="12">
        <text>hydrogencarbonate + acetyl-CoA + ATP = malonyl-CoA + ADP + phosphate + H(+)</text>
        <dbReference type="Rhea" id="RHEA:11308"/>
        <dbReference type="ChEBI" id="CHEBI:15378"/>
        <dbReference type="ChEBI" id="CHEBI:17544"/>
        <dbReference type="ChEBI" id="CHEBI:30616"/>
        <dbReference type="ChEBI" id="CHEBI:43474"/>
        <dbReference type="ChEBI" id="CHEBI:57288"/>
        <dbReference type="ChEBI" id="CHEBI:57384"/>
        <dbReference type="ChEBI" id="CHEBI:456216"/>
        <dbReference type="EC" id="6.4.1.2"/>
    </reaction>
</comment>
<dbReference type="PROSITE" id="PS50980">
    <property type="entry name" value="COA_CT_NTER"/>
    <property type="match status" value="1"/>
</dbReference>
<keyword evidence="3" id="KW-0444">Lipid biosynthesis</keyword>
<keyword evidence="21" id="KW-0808">Transferase</keyword>
<feature type="domain" description="Lipoyl-binding" evidence="16">
    <location>
        <begin position="749"/>
        <end position="823"/>
    </location>
</feature>
<dbReference type="SUPFAM" id="SSF52096">
    <property type="entry name" value="ClpP/crotonase"/>
    <property type="match status" value="2"/>
</dbReference>
<evidence type="ECO:0000256" key="15">
    <source>
        <dbReference type="SAM" id="MobiDB-lite"/>
    </source>
</evidence>
<evidence type="ECO:0000256" key="13">
    <source>
        <dbReference type="ARBA" id="ARBA00048600"/>
    </source>
</evidence>
<dbReference type="InterPro" id="IPR049074">
    <property type="entry name" value="ACCA_BT"/>
</dbReference>
<dbReference type="InterPro" id="IPR005482">
    <property type="entry name" value="Biotin_COase_C"/>
</dbReference>
<dbReference type="UniPathway" id="UPA00655">
    <property type="reaction ID" value="UER00711"/>
</dbReference>
<accession>A0A833W5Y1</accession>
<comment type="pathway">
    <text evidence="2">Lipid metabolism; malonyl-CoA biosynthesis; malonyl-CoA from acetyl-CoA: step 1/1.</text>
</comment>
<dbReference type="GO" id="GO:0006633">
    <property type="term" value="P:fatty acid biosynthetic process"/>
    <property type="evidence" value="ECO:0007669"/>
    <property type="project" value="UniProtKB-KW"/>
</dbReference>
<dbReference type="Pfam" id="PF08326">
    <property type="entry name" value="ACC_central"/>
    <property type="match status" value="1"/>
</dbReference>
<dbReference type="Gene3D" id="2.40.50.100">
    <property type="match status" value="1"/>
</dbReference>
<dbReference type="InterPro" id="IPR013537">
    <property type="entry name" value="AcCoA_COase_cen"/>
</dbReference>
<comment type="catalytic activity">
    <reaction evidence="13">
        <text>N(6)-biotinyl-L-lysyl-[protein] + hydrogencarbonate + ATP = N(6)-carboxybiotinyl-L-lysyl-[protein] + ADP + phosphate + H(+)</text>
        <dbReference type="Rhea" id="RHEA:13501"/>
        <dbReference type="Rhea" id="RHEA-COMP:10505"/>
        <dbReference type="Rhea" id="RHEA-COMP:10506"/>
        <dbReference type="ChEBI" id="CHEBI:15378"/>
        <dbReference type="ChEBI" id="CHEBI:17544"/>
        <dbReference type="ChEBI" id="CHEBI:30616"/>
        <dbReference type="ChEBI" id="CHEBI:43474"/>
        <dbReference type="ChEBI" id="CHEBI:83144"/>
        <dbReference type="ChEBI" id="CHEBI:83145"/>
        <dbReference type="ChEBI" id="CHEBI:456216"/>
        <dbReference type="EC" id="6.3.4.14"/>
    </reaction>
</comment>
<dbReference type="PROSITE" id="PS50989">
    <property type="entry name" value="COA_CT_CTER"/>
    <property type="match status" value="1"/>
</dbReference>
<comment type="cofactor">
    <cofactor evidence="1">
        <name>biotin</name>
        <dbReference type="ChEBI" id="CHEBI:57586"/>
    </cofactor>
</comment>
<dbReference type="SUPFAM" id="SSF56059">
    <property type="entry name" value="Glutathione synthetase ATP-binding domain-like"/>
    <property type="match status" value="1"/>
</dbReference>
<keyword evidence="4" id="KW-0436">Ligase</keyword>
<dbReference type="Gene3D" id="3.40.50.20">
    <property type="match status" value="1"/>
</dbReference>